<proteinExistence type="predicted"/>
<evidence type="ECO:0000313" key="10">
    <source>
        <dbReference type="Proteomes" id="UP000237144"/>
    </source>
</evidence>
<dbReference type="InterPro" id="IPR051292">
    <property type="entry name" value="Xyl/GlcA_transferase"/>
</dbReference>
<evidence type="ECO:0000313" key="9">
    <source>
        <dbReference type="EMBL" id="POY71433.1"/>
    </source>
</evidence>
<organism evidence="9 10">
    <name type="scientific">Rhodotorula taiwanensis</name>
    <dbReference type="NCBI Taxonomy" id="741276"/>
    <lineage>
        <taxon>Eukaryota</taxon>
        <taxon>Fungi</taxon>
        <taxon>Dikarya</taxon>
        <taxon>Basidiomycota</taxon>
        <taxon>Pucciniomycotina</taxon>
        <taxon>Microbotryomycetes</taxon>
        <taxon>Sporidiobolales</taxon>
        <taxon>Sporidiobolaceae</taxon>
        <taxon>Rhodotorula</taxon>
    </lineage>
</organism>
<dbReference type="OrthoDB" id="411524at2759"/>
<evidence type="ECO:0000256" key="1">
    <source>
        <dbReference type="ARBA" id="ARBA00004606"/>
    </source>
</evidence>
<sequence length="584" mass="64940">MNKQGAVAPPAVATTAGTLPTATSQPTRLRRLARFGASLYLLSAIVYTAYHLVVVPAASHIAGAQLQSDPGNAPGSLVNQVVQAGLASANPSRAATAAVVSGEPTKKTTSKNRHAALETAGVRAADIRNEDSSDPVWAAAESADRKKKNKAAAGGIAAYTPPEHLVDGRELVRTRVHGFDGVDWDADQVVWHHPATELAHSGPRAHGETLKLYGNNPRALKTTSEDELLSISFGSSLQPSKVIPYYYRATEPDRDDFNKEDITITTLVTSNRFTVFERLVERYQGPVSATVHLSQGRSQDDMLRALDKLYTESPVMRKFVDVHLVYDAFDRQFNMWRNVAKFFARTEYIMMLDVDFWLCTDFRSRLLNSPEIMQRLRGGLAAFVVPAFEFHKQSDGVDPSTFPSTKEDLVQLVQADKIGMFHKSWAPGHGSTNYTRYYDAAPGEVYRVQGYTHSYEPYVIYKKEGSPWCDERFIGYGGNKAACLFELYLSGVSFYVLPDDFLIHQSHAYAEKARKHERKYNRKLYTDFREELCFRYLNAFLDQIESPRAKNLAIECKKIKGFSTTAARFITAAGGTLGPPTQVP</sequence>
<dbReference type="GO" id="GO:0015020">
    <property type="term" value="F:glucuronosyltransferase activity"/>
    <property type="evidence" value="ECO:0007669"/>
    <property type="project" value="TreeGrafter"/>
</dbReference>
<evidence type="ECO:0000256" key="3">
    <source>
        <dbReference type="ARBA" id="ARBA00022968"/>
    </source>
</evidence>
<comment type="caution">
    <text evidence="9">The sequence shown here is derived from an EMBL/GenBank/DDBJ whole genome shotgun (WGS) entry which is preliminary data.</text>
</comment>
<reference evidence="9 10" key="1">
    <citation type="journal article" date="2018" name="Front. Microbiol.">
        <title>Prospects for Fungal Bioremediation of Acidic Radioactive Waste Sites: Characterization and Genome Sequence of Rhodotorula taiwanensis MD1149.</title>
        <authorList>
            <person name="Tkavc R."/>
            <person name="Matrosova V.Y."/>
            <person name="Grichenko O.E."/>
            <person name="Gostincar C."/>
            <person name="Volpe R.P."/>
            <person name="Klimenkova P."/>
            <person name="Gaidamakova E.K."/>
            <person name="Zhou C.E."/>
            <person name="Stewart B.J."/>
            <person name="Lyman M.G."/>
            <person name="Malfatti S.A."/>
            <person name="Rubinfeld B."/>
            <person name="Courtot M."/>
            <person name="Singh J."/>
            <person name="Dalgard C.L."/>
            <person name="Hamilton T."/>
            <person name="Frey K.G."/>
            <person name="Gunde-Cimerman N."/>
            <person name="Dugan L."/>
            <person name="Daly M.J."/>
        </authorList>
    </citation>
    <scope>NUCLEOTIDE SEQUENCE [LARGE SCALE GENOMIC DNA]</scope>
    <source>
        <strain evidence="9 10">MD1149</strain>
    </source>
</reference>
<keyword evidence="10" id="KW-1185">Reference proteome</keyword>
<dbReference type="GO" id="GO:0035269">
    <property type="term" value="P:protein O-linked glycosylation via mannose"/>
    <property type="evidence" value="ECO:0007669"/>
    <property type="project" value="TreeGrafter"/>
</dbReference>
<evidence type="ECO:0008006" key="11">
    <source>
        <dbReference type="Google" id="ProtNLM"/>
    </source>
</evidence>
<keyword evidence="4 8" id="KW-1133">Transmembrane helix</keyword>
<dbReference type="InterPro" id="IPR029044">
    <property type="entry name" value="Nucleotide-diphossugar_trans"/>
</dbReference>
<accession>A0A2S5B3R9</accession>
<evidence type="ECO:0000256" key="4">
    <source>
        <dbReference type="ARBA" id="ARBA00022989"/>
    </source>
</evidence>
<dbReference type="PANTHER" id="PTHR12270:SF25">
    <property type="entry name" value="GLYCOSYLTRANSFERASE-LIKE PROTEIN LARGE"/>
    <property type="match status" value="1"/>
</dbReference>
<keyword evidence="6" id="KW-0325">Glycoprotein</keyword>
<gene>
    <name evidence="9" type="ORF">BMF94_5746</name>
</gene>
<evidence type="ECO:0000256" key="7">
    <source>
        <dbReference type="SAM" id="MobiDB-lite"/>
    </source>
</evidence>
<feature type="transmembrane region" description="Helical" evidence="8">
    <location>
        <begin position="37"/>
        <end position="58"/>
    </location>
</feature>
<evidence type="ECO:0000256" key="5">
    <source>
        <dbReference type="ARBA" id="ARBA00023136"/>
    </source>
</evidence>
<dbReference type="GO" id="GO:0042285">
    <property type="term" value="F:xylosyltransferase activity"/>
    <property type="evidence" value="ECO:0007669"/>
    <property type="project" value="TreeGrafter"/>
</dbReference>
<name>A0A2S5B3R9_9BASI</name>
<comment type="subcellular location">
    <subcellularLocation>
        <location evidence="1">Membrane</location>
        <topology evidence="1">Single-pass type II membrane protein</topology>
    </subcellularLocation>
</comment>
<keyword evidence="2 8" id="KW-0812">Transmembrane</keyword>
<keyword evidence="3" id="KW-0735">Signal-anchor</keyword>
<dbReference type="EMBL" id="PJQD01000085">
    <property type="protein sequence ID" value="POY71433.1"/>
    <property type="molecule type" value="Genomic_DNA"/>
</dbReference>
<feature type="region of interest" description="Disordered" evidence="7">
    <location>
        <begin position="1"/>
        <end position="23"/>
    </location>
</feature>
<keyword evidence="5 8" id="KW-0472">Membrane</keyword>
<dbReference type="Proteomes" id="UP000237144">
    <property type="component" value="Unassembled WGS sequence"/>
</dbReference>
<protein>
    <recommendedName>
        <fullName evidence="11">Glycosyltransferase family 49 protein</fullName>
    </recommendedName>
</protein>
<dbReference type="Gene3D" id="3.90.550.10">
    <property type="entry name" value="Spore Coat Polysaccharide Biosynthesis Protein SpsA, Chain A"/>
    <property type="match status" value="1"/>
</dbReference>
<dbReference type="GO" id="GO:0016020">
    <property type="term" value="C:membrane"/>
    <property type="evidence" value="ECO:0007669"/>
    <property type="project" value="UniProtKB-SubCell"/>
</dbReference>
<evidence type="ECO:0000256" key="8">
    <source>
        <dbReference type="SAM" id="Phobius"/>
    </source>
</evidence>
<evidence type="ECO:0000256" key="2">
    <source>
        <dbReference type="ARBA" id="ARBA00022692"/>
    </source>
</evidence>
<dbReference type="PANTHER" id="PTHR12270">
    <property type="entry name" value="GLYCOSYLTRANSFERASE-RELATED"/>
    <property type="match status" value="1"/>
</dbReference>
<evidence type="ECO:0000256" key="6">
    <source>
        <dbReference type="ARBA" id="ARBA00023180"/>
    </source>
</evidence>
<dbReference type="AlphaFoldDB" id="A0A2S5B3R9"/>
<dbReference type="SUPFAM" id="SSF53448">
    <property type="entry name" value="Nucleotide-diphospho-sugar transferases"/>
    <property type="match status" value="1"/>
</dbReference>
<dbReference type="Pfam" id="PF13896">
    <property type="entry name" value="Glyco_transf_49"/>
    <property type="match status" value="2"/>
</dbReference>
<dbReference type="STRING" id="741276.A0A2S5B3R9"/>